<evidence type="ECO:0000313" key="2">
    <source>
        <dbReference type="EMBL" id="CAC5413954.1"/>
    </source>
</evidence>
<feature type="transmembrane region" description="Helical" evidence="1">
    <location>
        <begin position="262"/>
        <end position="283"/>
    </location>
</feature>
<evidence type="ECO:0000256" key="1">
    <source>
        <dbReference type="SAM" id="Phobius"/>
    </source>
</evidence>
<keyword evidence="1" id="KW-1133">Transmembrane helix</keyword>
<dbReference type="OrthoDB" id="6108641at2759"/>
<dbReference type="EMBL" id="CACVKT020008265">
    <property type="protein sequence ID" value="CAC5413954.1"/>
    <property type="molecule type" value="Genomic_DNA"/>
</dbReference>
<name>A0A6J8DZF0_MYTCO</name>
<keyword evidence="3" id="KW-1185">Reference proteome</keyword>
<dbReference type="Proteomes" id="UP000507470">
    <property type="component" value="Unassembled WGS sequence"/>
</dbReference>
<accession>A0A6J8DZF0</accession>
<proteinExistence type="predicted"/>
<keyword evidence="1" id="KW-0472">Membrane</keyword>
<reference evidence="2 3" key="1">
    <citation type="submission" date="2020-06" db="EMBL/GenBank/DDBJ databases">
        <authorList>
            <person name="Li R."/>
            <person name="Bekaert M."/>
        </authorList>
    </citation>
    <scope>NUCLEOTIDE SEQUENCE [LARGE SCALE GENOMIC DNA]</scope>
    <source>
        <strain evidence="3">wild</strain>
    </source>
</reference>
<protein>
    <recommendedName>
        <fullName evidence="4">TNFR-Cys domain-containing protein</fullName>
    </recommendedName>
</protein>
<dbReference type="AlphaFoldDB" id="A0A6J8DZF0"/>
<evidence type="ECO:0008006" key="4">
    <source>
        <dbReference type="Google" id="ProtNLM"/>
    </source>
</evidence>
<gene>
    <name evidence="2" type="ORF">MCOR_46807</name>
</gene>
<evidence type="ECO:0000313" key="3">
    <source>
        <dbReference type="Proteomes" id="UP000507470"/>
    </source>
</evidence>
<organism evidence="2 3">
    <name type="scientific">Mytilus coruscus</name>
    <name type="common">Sea mussel</name>
    <dbReference type="NCBI Taxonomy" id="42192"/>
    <lineage>
        <taxon>Eukaryota</taxon>
        <taxon>Metazoa</taxon>
        <taxon>Spiralia</taxon>
        <taxon>Lophotrochozoa</taxon>
        <taxon>Mollusca</taxon>
        <taxon>Bivalvia</taxon>
        <taxon>Autobranchia</taxon>
        <taxon>Pteriomorphia</taxon>
        <taxon>Mytilida</taxon>
        <taxon>Mytiloidea</taxon>
        <taxon>Mytilidae</taxon>
        <taxon>Mytilinae</taxon>
        <taxon>Mytilus</taxon>
    </lineage>
</organism>
<sequence length="353" mass="40247">MRKRIKDIACVYVCVFIFINQCSCISIALKQQDCQKDQVERLYRGRHICCYPIKCNPGQKFDFCRTNNGHDTCQNCPNGYSHKDLIDTAKWFVRIDPCVPVEDCSDSSDLIQEHGECVCDRTRGYYGRDRHKCAADPKCKKAGFELNQDGHCLMCGEEHFKIKEDYSLCINKTRCTYDQEVDFKGSHTADRTCRRRIESKPDIPAPVKYIIKETNLTKYDKKMGDGDRSKGTEKKNETVDVTDLDRPIKQVSKHSSAGNSNLIVVLEVLISLLIGVIVSYIIYCRIKRGQQWNDLSCNLNCCPQNSVNHNNVYNKKNINVNAKNVVVGDCGKIVADDDPEVCENTPMKEIDID</sequence>
<keyword evidence="1" id="KW-0812">Transmembrane</keyword>